<dbReference type="PANTHER" id="PTHR42987:SF7">
    <property type="entry name" value="SIGNAL PEPTIDE PEPTIDASE SPPA-RELATED"/>
    <property type="match status" value="1"/>
</dbReference>
<dbReference type="KEGG" id="wsu:WS1476"/>
<dbReference type="Pfam" id="PF01343">
    <property type="entry name" value="Peptidase_S49"/>
    <property type="match status" value="1"/>
</dbReference>
<evidence type="ECO:0000256" key="2">
    <source>
        <dbReference type="ARBA" id="ARBA00022670"/>
    </source>
</evidence>
<reference evidence="7 8" key="1">
    <citation type="journal article" date="2003" name="Proc. Natl. Acad. Sci. U.S.A.">
        <title>Complete genome sequence and analysis of Wolinella succinogenes.</title>
        <authorList>
            <person name="Baar C."/>
            <person name="Eppinger M."/>
            <person name="Raddatz G."/>
            <person name="Simon JM."/>
            <person name="Lanz C."/>
            <person name="Klimmek O."/>
            <person name="Nandakumar R."/>
            <person name="Gross R."/>
            <person name="Rosinus A."/>
            <person name="Keller H."/>
            <person name="Jagtap P."/>
            <person name="Linke B."/>
            <person name="Meyer F."/>
            <person name="Lederer H."/>
            <person name="Schuster S.C."/>
        </authorList>
    </citation>
    <scope>NUCLEOTIDE SEQUENCE [LARGE SCALE GENOMIC DNA]</scope>
    <source>
        <strain evidence="8">ATCC 29543 / DSM 1740 / CCUG 13145 / JCM 31913 / LMG 7466 / NCTC 11488 / FDC 602W</strain>
    </source>
</reference>
<name>Q7M8R1_WOLSU</name>
<organism evidence="8">
    <name type="scientific">Wolinella succinogenes (strain ATCC 29543 / DSM 1740 / CCUG 13145 / JCM 31913 / LMG 7466 / NCTC 11488 / FDC 602W)</name>
    <name type="common">Vibrio succinogenes</name>
    <dbReference type="NCBI Taxonomy" id="273121"/>
    <lineage>
        <taxon>Bacteria</taxon>
        <taxon>Pseudomonadati</taxon>
        <taxon>Campylobacterota</taxon>
        <taxon>Epsilonproteobacteria</taxon>
        <taxon>Campylobacterales</taxon>
        <taxon>Helicobacteraceae</taxon>
        <taxon>Wolinella</taxon>
    </lineage>
</organism>
<dbReference type="RefSeq" id="WP_011139315.1">
    <property type="nucleotide sequence ID" value="NC_005090.1"/>
</dbReference>
<dbReference type="SUPFAM" id="SSF52096">
    <property type="entry name" value="ClpP/crotonase"/>
    <property type="match status" value="1"/>
</dbReference>
<protein>
    <submittedName>
        <fullName evidence="7">PROTEASE IV (PSPA)</fullName>
    </submittedName>
</protein>
<keyword evidence="5" id="KW-1133">Transmembrane helix</keyword>
<dbReference type="GO" id="GO:0006508">
    <property type="term" value="P:proteolysis"/>
    <property type="evidence" value="ECO:0007669"/>
    <property type="project" value="UniProtKB-KW"/>
</dbReference>
<dbReference type="EMBL" id="BX571661">
    <property type="protein sequence ID" value="CAE10531.1"/>
    <property type="molecule type" value="Genomic_DNA"/>
</dbReference>
<dbReference type="InterPro" id="IPR002142">
    <property type="entry name" value="Peptidase_S49"/>
</dbReference>
<dbReference type="Proteomes" id="UP000000422">
    <property type="component" value="Chromosome"/>
</dbReference>
<dbReference type="AlphaFoldDB" id="Q7M8R1"/>
<dbReference type="GO" id="GO:0008236">
    <property type="term" value="F:serine-type peptidase activity"/>
    <property type="evidence" value="ECO:0007669"/>
    <property type="project" value="UniProtKB-KW"/>
</dbReference>
<evidence type="ECO:0000313" key="8">
    <source>
        <dbReference type="Proteomes" id="UP000000422"/>
    </source>
</evidence>
<dbReference type="HOGENOM" id="CLU_046540_0_0_7"/>
<keyword evidence="5" id="KW-0812">Transmembrane</keyword>
<evidence type="ECO:0000256" key="3">
    <source>
        <dbReference type="ARBA" id="ARBA00022801"/>
    </source>
</evidence>
<dbReference type="Gene3D" id="3.90.226.10">
    <property type="entry name" value="2-enoyl-CoA Hydratase, Chain A, domain 1"/>
    <property type="match status" value="1"/>
</dbReference>
<feature type="domain" description="Peptidase S49" evidence="6">
    <location>
        <begin position="104"/>
        <end position="256"/>
    </location>
</feature>
<dbReference type="CDD" id="cd07023">
    <property type="entry name" value="S49_Sppa_N_C"/>
    <property type="match status" value="1"/>
</dbReference>
<dbReference type="PANTHER" id="PTHR42987">
    <property type="entry name" value="PEPTIDASE S49"/>
    <property type="match status" value="1"/>
</dbReference>
<evidence type="ECO:0000256" key="1">
    <source>
        <dbReference type="ARBA" id="ARBA00008683"/>
    </source>
</evidence>
<comment type="similarity">
    <text evidence="1">Belongs to the peptidase S49 family.</text>
</comment>
<keyword evidence="4" id="KW-0720">Serine protease</keyword>
<gene>
    <name evidence="7" type="ordered locus">WS1476</name>
</gene>
<keyword evidence="5" id="KW-0472">Membrane</keyword>
<dbReference type="InterPro" id="IPR004635">
    <property type="entry name" value="Pept_S49_SppA"/>
</dbReference>
<evidence type="ECO:0000256" key="4">
    <source>
        <dbReference type="ARBA" id="ARBA00022825"/>
    </source>
</evidence>
<accession>Q7M8R1</accession>
<dbReference type="Gene3D" id="6.20.330.10">
    <property type="match status" value="1"/>
</dbReference>
<dbReference type="eggNOG" id="COG0616">
    <property type="taxonomic scope" value="Bacteria"/>
</dbReference>
<keyword evidence="3" id="KW-0378">Hydrolase</keyword>
<dbReference type="NCBIfam" id="TIGR00706">
    <property type="entry name" value="SppA_dom"/>
    <property type="match status" value="1"/>
</dbReference>
<dbReference type="InterPro" id="IPR029045">
    <property type="entry name" value="ClpP/crotonase-like_dom_sf"/>
</dbReference>
<sequence>MWEWIKRIGRVLVAPLEFVTRYFKALLFLVIVVWIFGANEGSSAINETNLAEISLKGAILNPDSFLEELERIESLPRLAGVLLVVDSPGGAIAPSVEISEEIKRLSAKVPVVVYAQGVMASGGYYAGIWSKRIIANKGSLIGSIGVIFNGADVSELASKIGIKTQTIKAGKYKEAGTFMRPWNEDEEGEIKRLVRKQYEMFVLDVAEARGLDQEVSPLYAEGRVFSATEALELGLIDQIGIKSDAKRALEELSGVKEPLWLQKEPWEKYMERWMSQATLQLSTLLASGIY</sequence>
<evidence type="ECO:0000313" key="7">
    <source>
        <dbReference type="EMBL" id="CAE10531.1"/>
    </source>
</evidence>
<evidence type="ECO:0000259" key="6">
    <source>
        <dbReference type="Pfam" id="PF01343"/>
    </source>
</evidence>
<proteinExistence type="inferred from homology"/>
<feature type="transmembrane region" description="Helical" evidence="5">
    <location>
        <begin position="21"/>
        <end position="38"/>
    </location>
</feature>
<evidence type="ECO:0000256" key="5">
    <source>
        <dbReference type="SAM" id="Phobius"/>
    </source>
</evidence>
<keyword evidence="8" id="KW-1185">Reference proteome</keyword>
<dbReference type="InterPro" id="IPR047272">
    <property type="entry name" value="S49_SppA_C"/>
</dbReference>
<keyword evidence="2 7" id="KW-0645">Protease</keyword>
<dbReference type="STRING" id="273121.WS1476"/>